<evidence type="ECO:0000313" key="1">
    <source>
        <dbReference type="EMBL" id="KAK6784429.1"/>
    </source>
</evidence>
<organism evidence="1 2">
    <name type="scientific">Solanum bulbocastanum</name>
    <name type="common">Wild potato</name>
    <dbReference type="NCBI Taxonomy" id="147425"/>
    <lineage>
        <taxon>Eukaryota</taxon>
        <taxon>Viridiplantae</taxon>
        <taxon>Streptophyta</taxon>
        <taxon>Embryophyta</taxon>
        <taxon>Tracheophyta</taxon>
        <taxon>Spermatophyta</taxon>
        <taxon>Magnoliopsida</taxon>
        <taxon>eudicotyledons</taxon>
        <taxon>Gunneridae</taxon>
        <taxon>Pentapetalae</taxon>
        <taxon>asterids</taxon>
        <taxon>lamiids</taxon>
        <taxon>Solanales</taxon>
        <taxon>Solanaceae</taxon>
        <taxon>Solanoideae</taxon>
        <taxon>Solaneae</taxon>
        <taxon>Solanum</taxon>
    </lineage>
</organism>
<protein>
    <submittedName>
        <fullName evidence="1">Uncharacterized protein</fullName>
    </submittedName>
</protein>
<dbReference type="Proteomes" id="UP001371456">
    <property type="component" value="Unassembled WGS sequence"/>
</dbReference>
<reference evidence="1 2" key="1">
    <citation type="submission" date="2024-02" db="EMBL/GenBank/DDBJ databases">
        <title>de novo genome assembly of Solanum bulbocastanum strain 11H21.</title>
        <authorList>
            <person name="Hosaka A.J."/>
        </authorList>
    </citation>
    <scope>NUCLEOTIDE SEQUENCE [LARGE SCALE GENOMIC DNA]</scope>
    <source>
        <tissue evidence="1">Young leaves</tissue>
    </source>
</reference>
<gene>
    <name evidence="1" type="ORF">RDI58_017884</name>
</gene>
<proteinExistence type="predicted"/>
<dbReference type="EMBL" id="JBANQN010000007">
    <property type="protein sequence ID" value="KAK6784429.1"/>
    <property type="molecule type" value="Genomic_DNA"/>
</dbReference>
<accession>A0AAN8TD54</accession>
<dbReference type="AlphaFoldDB" id="A0AAN8TD54"/>
<name>A0AAN8TD54_SOLBU</name>
<sequence length="117" mass="13448">MSLRNNDQHDYSLLYGDFAYNVAKKRENSNLHEGLDSRVSTIHSLHVSLLALPLICPLLNLSVRYSLEFQQILLKELHAKSEGKLRIILIIDASWCQKEDSYFICNHEQSIGVVHDI</sequence>
<evidence type="ECO:0000313" key="2">
    <source>
        <dbReference type="Proteomes" id="UP001371456"/>
    </source>
</evidence>
<comment type="caution">
    <text evidence="1">The sequence shown here is derived from an EMBL/GenBank/DDBJ whole genome shotgun (WGS) entry which is preliminary data.</text>
</comment>
<keyword evidence="2" id="KW-1185">Reference proteome</keyword>